<gene>
    <name evidence="13" type="primary">cadA</name>
    <name evidence="13" type="ORF">DN068_00290</name>
</gene>
<dbReference type="InterPro" id="IPR023298">
    <property type="entry name" value="ATPase_P-typ_TM_dom_sf"/>
</dbReference>
<name>A0A2W2BGJ0_9BACT</name>
<feature type="transmembrane region" description="Helical" evidence="10">
    <location>
        <begin position="660"/>
        <end position="679"/>
    </location>
</feature>
<dbReference type="InterPro" id="IPR017969">
    <property type="entry name" value="Heavy-metal-associated_CS"/>
</dbReference>
<evidence type="ECO:0000256" key="7">
    <source>
        <dbReference type="ARBA" id="ARBA00022967"/>
    </source>
</evidence>
<evidence type="ECO:0000256" key="8">
    <source>
        <dbReference type="ARBA" id="ARBA00022989"/>
    </source>
</evidence>
<keyword evidence="7" id="KW-1278">Translocase</keyword>
<dbReference type="Pfam" id="PF00403">
    <property type="entry name" value="HMA"/>
    <property type="match status" value="1"/>
</dbReference>
<dbReference type="GO" id="GO:0005886">
    <property type="term" value="C:plasma membrane"/>
    <property type="evidence" value="ECO:0007669"/>
    <property type="project" value="UniProtKB-SubCell"/>
</dbReference>
<dbReference type="GO" id="GO:0043682">
    <property type="term" value="F:P-type divalent copper transporter activity"/>
    <property type="evidence" value="ECO:0007669"/>
    <property type="project" value="TreeGrafter"/>
</dbReference>
<feature type="domain" description="P-type ATPase A" evidence="11">
    <location>
        <begin position="217"/>
        <end position="318"/>
    </location>
</feature>
<dbReference type="Pfam" id="PF00122">
    <property type="entry name" value="E1-E2_ATPase"/>
    <property type="match status" value="1"/>
</dbReference>
<dbReference type="InterPro" id="IPR036163">
    <property type="entry name" value="HMA_dom_sf"/>
</dbReference>
<dbReference type="GO" id="GO:0005524">
    <property type="term" value="F:ATP binding"/>
    <property type="evidence" value="ECO:0007669"/>
    <property type="project" value="UniProtKB-UniRule"/>
</dbReference>
<dbReference type="NCBIfam" id="TIGR01494">
    <property type="entry name" value="ATPase_P-type"/>
    <property type="match status" value="1"/>
</dbReference>
<evidence type="ECO:0000256" key="3">
    <source>
        <dbReference type="ARBA" id="ARBA00022692"/>
    </source>
</evidence>
<dbReference type="FunFam" id="2.70.150.10:FF:000002">
    <property type="entry name" value="Copper-transporting ATPase 1, putative"/>
    <property type="match status" value="1"/>
</dbReference>
<evidence type="ECO:0000256" key="1">
    <source>
        <dbReference type="ARBA" id="ARBA00004127"/>
    </source>
</evidence>
<reference evidence="13 14" key="1">
    <citation type="submission" date="2018-06" db="EMBL/GenBank/DDBJ databases">
        <title>Mucibacter soli gen. nov., sp. nov., a new member of the family Chitinophagaceae producing mucin.</title>
        <authorList>
            <person name="Kim M.-K."/>
            <person name="Park S."/>
            <person name="Kim T.-S."/>
            <person name="Joung Y."/>
            <person name="Han J.-H."/>
            <person name="Kim S.B."/>
        </authorList>
    </citation>
    <scope>NUCLEOTIDE SEQUENCE [LARGE SCALE GENOMIC DNA]</scope>
    <source>
        <strain evidence="13 14">R1-15</strain>
    </source>
</reference>
<accession>A0A2W2BGJ0</accession>
<dbReference type="EMBL" id="QKTW01000001">
    <property type="protein sequence ID" value="PZF75027.1"/>
    <property type="molecule type" value="Genomic_DNA"/>
</dbReference>
<feature type="domain" description="HMA" evidence="12">
    <location>
        <begin position="8"/>
        <end position="65"/>
    </location>
</feature>
<dbReference type="Gene3D" id="2.70.150.10">
    <property type="entry name" value="Calcium-transporting ATPase, cytoplasmic transduction domain A"/>
    <property type="match status" value="1"/>
</dbReference>
<dbReference type="InterPro" id="IPR018303">
    <property type="entry name" value="ATPase_P-typ_P_site"/>
</dbReference>
<dbReference type="InterPro" id="IPR027256">
    <property type="entry name" value="P-typ_ATPase_IB"/>
</dbReference>
<keyword evidence="14" id="KW-1185">Reference proteome</keyword>
<dbReference type="GO" id="GO:0012505">
    <property type="term" value="C:endomembrane system"/>
    <property type="evidence" value="ECO:0007669"/>
    <property type="project" value="UniProtKB-SubCell"/>
</dbReference>
<dbReference type="Gene3D" id="3.40.50.1000">
    <property type="entry name" value="HAD superfamily/HAD-like"/>
    <property type="match status" value="1"/>
</dbReference>
<keyword evidence="4 10" id="KW-0479">Metal-binding</keyword>
<dbReference type="NCBIfam" id="TIGR01511">
    <property type="entry name" value="ATPase-IB1_Cu"/>
    <property type="match status" value="1"/>
</dbReference>
<dbReference type="InterPro" id="IPR023214">
    <property type="entry name" value="HAD_sf"/>
</dbReference>
<proteinExistence type="inferred from homology"/>
<dbReference type="PANTHER" id="PTHR43520:SF8">
    <property type="entry name" value="P-TYPE CU(+) TRANSPORTER"/>
    <property type="match status" value="1"/>
</dbReference>
<evidence type="ECO:0000256" key="10">
    <source>
        <dbReference type="RuleBase" id="RU362081"/>
    </source>
</evidence>
<keyword evidence="5 10" id="KW-0547">Nucleotide-binding</keyword>
<dbReference type="Gene3D" id="3.40.1110.10">
    <property type="entry name" value="Calcium-transporting ATPase, cytoplasmic domain N"/>
    <property type="match status" value="1"/>
</dbReference>
<dbReference type="PRINTS" id="PR00943">
    <property type="entry name" value="CUATPASE"/>
</dbReference>
<dbReference type="NCBIfam" id="TIGR01512">
    <property type="entry name" value="ATPase-IB2_Cd"/>
    <property type="match status" value="1"/>
</dbReference>
<dbReference type="GO" id="GO:0005507">
    <property type="term" value="F:copper ion binding"/>
    <property type="evidence" value="ECO:0007669"/>
    <property type="project" value="TreeGrafter"/>
</dbReference>
<evidence type="ECO:0000256" key="9">
    <source>
        <dbReference type="ARBA" id="ARBA00023136"/>
    </source>
</evidence>
<dbReference type="NCBIfam" id="TIGR01525">
    <property type="entry name" value="ATPase-IB_hvy"/>
    <property type="match status" value="1"/>
</dbReference>
<evidence type="ECO:0000313" key="13">
    <source>
        <dbReference type="EMBL" id="PZF75027.1"/>
    </source>
</evidence>
<dbReference type="InterPro" id="IPR008250">
    <property type="entry name" value="ATPase_P-typ_transduc_dom_A_sf"/>
</dbReference>
<evidence type="ECO:0000256" key="6">
    <source>
        <dbReference type="ARBA" id="ARBA00022840"/>
    </source>
</evidence>
<feature type="transmembrane region" description="Helical" evidence="10">
    <location>
        <begin position="335"/>
        <end position="357"/>
    </location>
</feature>
<dbReference type="InterPro" id="IPR036412">
    <property type="entry name" value="HAD-like_sf"/>
</dbReference>
<dbReference type="PROSITE" id="PS01047">
    <property type="entry name" value="HMA_1"/>
    <property type="match status" value="1"/>
</dbReference>
<comment type="caution">
    <text evidence="13">The sequence shown here is derived from an EMBL/GenBank/DDBJ whole genome shotgun (WGS) entry which is preliminary data.</text>
</comment>
<keyword evidence="6 10" id="KW-0067">ATP-binding</keyword>
<evidence type="ECO:0000313" key="14">
    <source>
        <dbReference type="Proteomes" id="UP000248745"/>
    </source>
</evidence>
<evidence type="ECO:0000256" key="5">
    <source>
        <dbReference type="ARBA" id="ARBA00022741"/>
    </source>
</evidence>
<dbReference type="InterPro" id="IPR059000">
    <property type="entry name" value="ATPase_P-type_domA"/>
</dbReference>
<dbReference type="InterPro" id="IPR001757">
    <property type="entry name" value="P_typ_ATPase"/>
</dbReference>
<evidence type="ECO:0000259" key="11">
    <source>
        <dbReference type="Pfam" id="PF00122"/>
    </source>
</evidence>
<feature type="transmembrane region" description="Helical" evidence="10">
    <location>
        <begin position="118"/>
        <end position="139"/>
    </location>
</feature>
<comment type="similarity">
    <text evidence="2 10">Belongs to the cation transport ATPase (P-type) (TC 3.A.3) family. Type IB subfamily.</text>
</comment>
<dbReference type="OrthoDB" id="614385at2"/>
<dbReference type="AlphaFoldDB" id="A0A2W2BGJ0"/>
<dbReference type="SUPFAM" id="SSF81653">
    <property type="entry name" value="Calcium ATPase, transduction domain A"/>
    <property type="match status" value="1"/>
</dbReference>
<dbReference type="PROSITE" id="PS00154">
    <property type="entry name" value="ATPASE_E1_E2"/>
    <property type="match status" value="1"/>
</dbReference>
<keyword evidence="9 10" id="KW-0472">Membrane</keyword>
<dbReference type="SUPFAM" id="SSF56784">
    <property type="entry name" value="HAD-like"/>
    <property type="match status" value="1"/>
</dbReference>
<keyword evidence="10" id="KW-1003">Cell membrane</keyword>
<dbReference type="SUPFAM" id="SSF81665">
    <property type="entry name" value="Calcium ATPase, transmembrane domain M"/>
    <property type="match status" value="1"/>
</dbReference>
<comment type="subcellular location">
    <subcellularLocation>
        <location evidence="10">Cell membrane</location>
    </subcellularLocation>
    <subcellularLocation>
        <location evidence="1">Endomembrane system</location>
        <topology evidence="1">Multi-pass membrane protein</topology>
    </subcellularLocation>
</comment>
<dbReference type="GO" id="GO:0016887">
    <property type="term" value="F:ATP hydrolysis activity"/>
    <property type="evidence" value="ECO:0007669"/>
    <property type="project" value="InterPro"/>
</dbReference>
<keyword evidence="3 10" id="KW-0812">Transmembrane</keyword>
<feature type="transmembrane region" description="Helical" evidence="10">
    <location>
        <begin position="685"/>
        <end position="704"/>
    </location>
</feature>
<dbReference type="Pfam" id="PF00702">
    <property type="entry name" value="Hydrolase"/>
    <property type="match status" value="1"/>
</dbReference>
<dbReference type="InterPro" id="IPR023299">
    <property type="entry name" value="ATPase_P-typ_cyto_dom_N"/>
</dbReference>
<dbReference type="GO" id="GO:0055070">
    <property type="term" value="P:copper ion homeostasis"/>
    <property type="evidence" value="ECO:0007669"/>
    <property type="project" value="TreeGrafter"/>
</dbReference>
<evidence type="ECO:0000259" key="12">
    <source>
        <dbReference type="Pfam" id="PF00403"/>
    </source>
</evidence>
<dbReference type="CDD" id="cd00371">
    <property type="entry name" value="HMA"/>
    <property type="match status" value="1"/>
</dbReference>
<feature type="transmembrane region" description="Helical" evidence="10">
    <location>
        <begin position="369"/>
        <end position="394"/>
    </location>
</feature>
<protein>
    <submittedName>
        <fullName evidence="13">Cadmium-translocating P-type ATPase</fullName>
    </submittedName>
</protein>
<dbReference type="PRINTS" id="PR00119">
    <property type="entry name" value="CATATPASE"/>
</dbReference>
<feature type="transmembrane region" description="Helical" evidence="10">
    <location>
        <begin position="91"/>
        <end position="112"/>
    </location>
</feature>
<organism evidence="13 14">
    <name type="scientific">Taibaiella soli</name>
    <dbReference type="NCBI Taxonomy" id="1649169"/>
    <lineage>
        <taxon>Bacteria</taxon>
        <taxon>Pseudomonadati</taxon>
        <taxon>Bacteroidota</taxon>
        <taxon>Chitinophagia</taxon>
        <taxon>Chitinophagales</taxon>
        <taxon>Chitinophagaceae</taxon>
        <taxon>Taibaiella</taxon>
    </lineage>
</organism>
<dbReference type="Proteomes" id="UP000248745">
    <property type="component" value="Unassembled WGS sequence"/>
</dbReference>
<keyword evidence="8 10" id="KW-1133">Transmembrane helix</keyword>
<dbReference type="PANTHER" id="PTHR43520">
    <property type="entry name" value="ATP7, ISOFORM B"/>
    <property type="match status" value="1"/>
</dbReference>
<dbReference type="RefSeq" id="WP_110996875.1">
    <property type="nucleotide sequence ID" value="NZ_QKTW01000001.1"/>
</dbReference>
<dbReference type="Gene3D" id="3.30.70.100">
    <property type="match status" value="1"/>
</dbReference>
<dbReference type="SUPFAM" id="SSF55008">
    <property type="entry name" value="HMA, heavy metal-associated domain"/>
    <property type="match status" value="1"/>
</dbReference>
<dbReference type="InterPro" id="IPR006121">
    <property type="entry name" value="HMA_dom"/>
</dbReference>
<evidence type="ECO:0000256" key="2">
    <source>
        <dbReference type="ARBA" id="ARBA00006024"/>
    </source>
</evidence>
<feature type="transmembrane region" description="Helical" evidence="10">
    <location>
        <begin position="177"/>
        <end position="196"/>
    </location>
</feature>
<evidence type="ECO:0000256" key="4">
    <source>
        <dbReference type="ARBA" id="ARBA00022723"/>
    </source>
</evidence>
<sequence length="707" mass="76520">MNKTYATRIEGMTCGNCALTVSKLLEKKGMTNISVNAVSGDANFTAAGDTDVVKIYDAIDGLGYHVIRDTDEADIHAGHHHHQSKHNDNTLLLICAAFTIPLLLHMFISWPFLHNPWVQLVLATPVFAIGCYSFMPSAFRSLKHGIPNMDVLIMIGASAAYIYSLAGLLLTNQAHHYLFFETTAAIITLVMFGNWLERQTVKSTSAAIDDLVRLQPQKARIVMTDSIGKESVMEVESKYVRNGDVVLVNHGDSVPVDGVIVHGTALLDEHMITGESMPVQKEINDAVVGGTLVQEGNLRVKATTVGAESVLSNIIRMVREAQATKPPMQKLADKISAIFVPAVLGIALITFLINYFAVSIDFEQSMMRAIAVMVISCPCAMGLATPAAVAVGLGRAARNGILVKGGDTLERMKTVKQIVFDKTGTLTTGQLQVEQVVTNGIDENNFRSVVVAIEQRSSHPIAKSIIAQWKNVHPVSFPTIEEIKGKGMQATDENGDVWQLGSERWLGTGAPSGHDLYLVKNGHYTGALSISDTLRDDAKETIETLHRHGYKTILLSGDKKDKCEKIAAALGIDEVYSEQSPEQKNNRLESYIKSAPTAMVGDGINDAPALAKATVGISLSDATHIAMQSANVILSNNKLSSLPKALRLGIYTDQTIRQNLFLAFFYNICAIPIAAVGLLSPTWGAGLMAVSDVVLILNSLRLGIRRL</sequence>
<feature type="transmembrane region" description="Helical" evidence="10">
    <location>
        <begin position="151"/>
        <end position="171"/>
    </location>
</feature>